<feature type="transmembrane region" description="Helical" evidence="7">
    <location>
        <begin position="12"/>
        <end position="29"/>
    </location>
</feature>
<dbReference type="InterPro" id="IPR036259">
    <property type="entry name" value="MFS_trans_sf"/>
</dbReference>
<evidence type="ECO:0000256" key="1">
    <source>
        <dbReference type="ARBA" id="ARBA00004141"/>
    </source>
</evidence>
<dbReference type="OMA" id="QYAYIMA"/>
<sequence>MDQKARDTRRNRLYGLAFTLTCFVAGTVYGWPALRRDLIKEGGLTEKQLGAVFTCGAWSVQGGRFAAGLIRDALGTKRTACGCLLCVLLGAVLVATVASDNFAGLALGMLFLGLGSGAQLCIQPVTGLFPENASAAMATLSGAFQISGLVFLVCSGIARAGADRLGAYLAFAACVCVLLALSWVYLPYGFKFTIDDESRDERRDESKGATKSATVDRDEEAAVSDAAVVLKETSGETSDGKEGEGDDGKVQTSMAAVAVAPRKPPPPLSHLTRRGQLLSDEYIALLAWFSVCVTPAQYYVLSIGWQLERKGDDAGDYTRAFVILYAASAALAPIGGAVADKYGVGFAQGLATALTGSSFVVLLSDSLPAQIAGMTLYSVGRLFVFALFFSNIGRRFGFAHYGTLVGFGMLTSAVLSMLQYPMFTLAIDESVDWVNASCAVAIAGCLPYTAWLSRRERGEKRRFAGMTANEEA</sequence>
<evidence type="ECO:0000256" key="6">
    <source>
        <dbReference type="ARBA" id="ARBA00023136"/>
    </source>
</evidence>
<dbReference type="InterPro" id="IPR052599">
    <property type="entry name" value="SLC43A_AATransporter"/>
</dbReference>
<dbReference type="RefSeq" id="XP_002501914.1">
    <property type="nucleotide sequence ID" value="XM_002501868.1"/>
</dbReference>
<dbReference type="GO" id="GO:0016020">
    <property type="term" value="C:membrane"/>
    <property type="evidence" value="ECO:0007669"/>
    <property type="project" value="UniProtKB-SubCell"/>
</dbReference>
<reference evidence="8 9" key="1">
    <citation type="journal article" date="2009" name="Science">
        <title>Green evolution and dynamic adaptations revealed by genomes of the marine picoeukaryotes Micromonas.</title>
        <authorList>
            <person name="Worden A.Z."/>
            <person name="Lee J.H."/>
            <person name="Mock T."/>
            <person name="Rouze P."/>
            <person name="Simmons M.P."/>
            <person name="Aerts A.L."/>
            <person name="Allen A.E."/>
            <person name="Cuvelier M.L."/>
            <person name="Derelle E."/>
            <person name="Everett M.V."/>
            <person name="Foulon E."/>
            <person name="Grimwood J."/>
            <person name="Gundlach H."/>
            <person name="Henrissat B."/>
            <person name="Napoli C."/>
            <person name="McDonald S.M."/>
            <person name="Parker M.S."/>
            <person name="Rombauts S."/>
            <person name="Salamov A."/>
            <person name="Von Dassow P."/>
            <person name="Badger J.H."/>
            <person name="Coutinho P.M."/>
            <person name="Demir E."/>
            <person name="Dubchak I."/>
            <person name="Gentemann C."/>
            <person name="Eikrem W."/>
            <person name="Gready J.E."/>
            <person name="John U."/>
            <person name="Lanier W."/>
            <person name="Lindquist E.A."/>
            <person name="Lucas S."/>
            <person name="Mayer K.F."/>
            <person name="Moreau H."/>
            <person name="Not F."/>
            <person name="Otillar R."/>
            <person name="Panaud O."/>
            <person name="Pangilinan J."/>
            <person name="Paulsen I."/>
            <person name="Piegu B."/>
            <person name="Poliakov A."/>
            <person name="Robbens S."/>
            <person name="Schmutz J."/>
            <person name="Toulza E."/>
            <person name="Wyss T."/>
            <person name="Zelensky A."/>
            <person name="Zhou K."/>
            <person name="Armbrust E.V."/>
            <person name="Bhattacharya D."/>
            <person name="Goodenough U.W."/>
            <person name="Van de Peer Y."/>
            <person name="Grigoriev I.V."/>
        </authorList>
    </citation>
    <scope>NUCLEOTIDE SEQUENCE [LARGE SCALE GENOMIC DNA]</scope>
    <source>
        <strain evidence="9">RCC299 / NOUM17</strain>
    </source>
</reference>
<dbReference type="AlphaFoldDB" id="C1E4S5"/>
<organism evidence="8 9">
    <name type="scientific">Micromonas commoda (strain RCC299 / NOUM17 / CCMP2709)</name>
    <name type="common">Picoplanktonic green alga</name>
    <dbReference type="NCBI Taxonomy" id="296587"/>
    <lineage>
        <taxon>Eukaryota</taxon>
        <taxon>Viridiplantae</taxon>
        <taxon>Chlorophyta</taxon>
        <taxon>Mamiellophyceae</taxon>
        <taxon>Mamiellales</taxon>
        <taxon>Mamiellaceae</taxon>
        <taxon>Micromonas</taxon>
    </lineage>
</organism>
<dbReference type="KEGG" id="mis:MICPUN_58140"/>
<dbReference type="PANTHER" id="PTHR20772:SF2">
    <property type="entry name" value="PROTEIN FMP42"/>
    <property type="match status" value="1"/>
</dbReference>
<accession>C1E4S5</accession>
<name>C1E4S5_MICCC</name>
<dbReference type="EMBL" id="CP001325">
    <property type="protein sequence ID" value="ACO63172.1"/>
    <property type="molecule type" value="Genomic_DNA"/>
</dbReference>
<dbReference type="GO" id="GO:0022857">
    <property type="term" value="F:transmembrane transporter activity"/>
    <property type="evidence" value="ECO:0007669"/>
    <property type="project" value="InterPro"/>
</dbReference>
<feature type="transmembrane region" description="Helical" evidence="7">
    <location>
        <begin position="165"/>
        <end position="186"/>
    </location>
</feature>
<feature type="transmembrane region" description="Helical" evidence="7">
    <location>
        <begin position="369"/>
        <end position="389"/>
    </location>
</feature>
<feature type="transmembrane region" description="Helical" evidence="7">
    <location>
        <begin position="401"/>
        <end position="421"/>
    </location>
</feature>
<feature type="transmembrane region" description="Helical" evidence="7">
    <location>
        <begin position="320"/>
        <end position="339"/>
    </location>
</feature>
<keyword evidence="9" id="KW-1185">Reference proteome</keyword>
<keyword evidence="6 7" id="KW-0472">Membrane</keyword>
<dbReference type="eggNOG" id="ENOG502SAB3">
    <property type="taxonomic scope" value="Eukaryota"/>
</dbReference>
<proteinExistence type="inferred from homology"/>
<evidence type="ECO:0000256" key="7">
    <source>
        <dbReference type="SAM" id="Phobius"/>
    </source>
</evidence>
<keyword evidence="4 7" id="KW-0812">Transmembrane</keyword>
<dbReference type="GeneID" id="8242797"/>
<dbReference type="OrthoDB" id="330047at2759"/>
<dbReference type="Proteomes" id="UP000002009">
    <property type="component" value="Chromosome 4"/>
</dbReference>
<evidence type="ECO:0000256" key="2">
    <source>
        <dbReference type="ARBA" id="ARBA00006595"/>
    </source>
</evidence>
<feature type="transmembrane region" description="Helical" evidence="7">
    <location>
        <begin position="79"/>
        <end position="98"/>
    </location>
</feature>
<evidence type="ECO:0000256" key="4">
    <source>
        <dbReference type="ARBA" id="ARBA00022692"/>
    </source>
</evidence>
<evidence type="ECO:0000256" key="3">
    <source>
        <dbReference type="ARBA" id="ARBA00022448"/>
    </source>
</evidence>
<feature type="transmembrane region" description="Helical" evidence="7">
    <location>
        <begin position="134"/>
        <end position="159"/>
    </location>
</feature>
<feature type="transmembrane region" description="Helical" evidence="7">
    <location>
        <begin position="433"/>
        <end position="452"/>
    </location>
</feature>
<dbReference type="SUPFAM" id="SSF103473">
    <property type="entry name" value="MFS general substrate transporter"/>
    <property type="match status" value="1"/>
</dbReference>
<comment type="similarity">
    <text evidence="2">Belongs to the SLC43A transporter (TC 2.A.1.44) family.</text>
</comment>
<feature type="transmembrane region" description="Helical" evidence="7">
    <location>
        <begin position="282"/>
        <end position="300"/>
    </location>
</feature>
<dbReference type="Gene3D" id="1.20.1250.20">
    <property type="entry name" value="MFS general substrate transporter like domains"/>
    <property type="match status" value="1"/>
</dbReference>
<evidence type="ECO:0000313" key="8">
    <source>
        <dbReference type="EMBL" id="ACO63172.1"/>
    </source>
</evidence>
<keyword evidence="3" id="KW-0813">Transport</keyword>
<feature type="transmembrane region" description="Helical" evidence="7">
    <location>
        <begin position="104"/>
        <end position="122"/>
    </location>
</feature>
<keyword evidence="5 7" id="KW-1133">Transmembrane helix</keyword>
<dbReference type="Pfam" id="PF07690">
    <property type="entry name" value="MFS_1"/>
    <property type="match status" value="1"/>
</dbReference>
<comment type="subcellular location">
    <subcellularLocation>
        <location evidence="1">Membrane</location>
        <topology evidence="1">Multi-pass membrane protein</topology>
    </subcellularLocation>
</comment>
<evidence type="ECO:0000313" key="9">
    <source>
        <dbReference type="Proteomes" id="UP000002009"/>
    </source>
</evidence>
<gene>
    <name evidence="8" type="ORF">MICPUN_58140</name>
</gene>
<evidence type="ECO:0000256" key="5">
    <source>
        <dbReference type="ARBA" id="ARBA00022989"/>
    </source>
</evidence>
<dbReference type="InParanoid" id="C1E4S5"/>
<dbReference type="PANTHER" id="PTHR20772">
    <property type="entry name" value="PROTEIN FMP42"/>
    <property type="match status" value="1"/>
</dbReference>
<protein>
    <submittedName>
        <fullName evidence="8">Major facilitator superfamily</fullName>
    </submittedName>
</protein>
<dbReference type="InterPro" id="IPR011701">
    <property type="entry name" value="MFS"/>
</dbReference>